<dbReference type="Proteomes" id="UP001225072">
    <property type="component" value="Unassembled WGS sequence"/>
</dbReference>
<dbReference type="Gene3D" id="2.60.40.10">
    <property type="entry name" value="Immunoglobulins"/>
    <property type="match status" value="1"/>
</dbReference>
<evidence type="ECO:0000313" key="3">
    <source>
        <dbReference type="EMBL" id="MDQ1097417.1"/>
    </source>
</evidence>
<dbReference type="InterPro" id="IPR028994">
    <property type="entry name" value="Integrin_alpha_N"/>
</dbReference>
<comment type="caution">
    <text evidence="3">The sequence shown here is derived from an EMBL/GenBank/DDBJ whole genome shotgun (WGS) entry which is preliminary data.</text>
</comment>
<dbReference type="RefSeq" id="WP_307450914.1">
    <property type="nucleotide sequence ID" value="NZ_JAUTAL010000001.1"/>
</dbReference>
<dbReference type="Gene3D" id="2.130.10.130">
    <property type="entry name" value="Integrin alpha, N-terminal"/>
    <property type="match status" value="2"/>
</dbReference>
<protein>
    <recommendedName>
        <fullName evidence="2">Secretion system C-terminal sorting domain-containing protein</fullName>
    </recommendedName>
</protein>
<organism evidence="3 4">
    <name type="scientific">Chryseobacterium camelliae</name>
    <dbReference type="NCBI Taxonomy" id="1265445"/>
    <lineage>
        <taxon>Bacteria</taxon>
        <taxon>Pseudomonadati</taxon>
        <taxon>Bacteroidota</taxon>
        <taxon>Flavobacteriia</taxon>
        <taxon>Flavobacteriales</taxon>
        <taxon>Weeksellaceae</taxon>
        <taxon>Chryseobacterium group</taxon>
        <taxon>Chryseobacterium</taxon>
    </lineage>
</organism>
<dbReference type="Pfam" id="PF13517">
    <property type="entry name" value="FG-GAP_3"/>
    <property type="match status" value="2"/>
</dbReference>
<evidence type="ECO:0000313" key="4">
    <source>
        <dbReference type="Proteomes" id="UP001225072"/>
    </source>
</evidence>
<gene>
    <name evidence="3" type="ORF">QE404_002564</name>
</gene>
<dbReference type="InterPro" id="IPR026444">
    <property type="entry name" value="Secre_tail"/>
</dbReference>
<proteinExistence type="predicted"/>
<reference evidence="3 4" key="1">
    <citation type="submission" date="2023-07" db="EMBL/GenBank/DDBJ databases">
        <title>Functional and genomic diversity of the sorghum phyllosphere microbiome.</title>
        <authorList>
            <person name="Shade A."/>
        </authorList>
    </citation>
    <scope>NUCLEOTIDE SEQUENCE [LARGE SCALE GENOMIC DNA]</scope>
    <source>
        <strain evidence="3 4">SORGH_AS_1064</strain>
    </source>
</reference>
<dbReference type="Pfam" id="PF18962">
    <property type="entry name" value="Por_Secre_tail"/>
    <property type="match status" value="1"/>
</dbReference>
<evidence type="ECO:0000259" key="2">
    <source>
        <dbReference type="Pfam" id="PF18962"/>
    </source>
</evidence>
<feature type="domain" description="Secretion system C-terminal sorting" evidence="2">
    <location>
        <begin position="503"/>
        <end position="569"/>
    </location>
</feature>
<dbReference type="PANTHER" id="PTHR46580:SF4">
    <property type="entry name" value="ATP_GTP-BINDING PROTEIN"/>
    <property type="match status" value="1"/>
</dbReference>
<dbReference type="SUPFAM" id="SSF49265">
    <property type="entry name" value="Fibronectin type III"/>
    <property type="match status" value="1"/>
</dbReference>
<dbReference type="SUPFAM" id="SSF69318">
    <property type="entry name" value="Integrin alpha N-terminal domain"/>
    <property type="match status" value="1"/>
</dbReference>
<keyword evidence="1" id="KW-0732">Signal</keyword>
<dbReference type="EMBL" id="JAUTAL010000001">
    <property type="protein sequence ID" value="MDQ1097417.1"/>
    <property type="molecule type" value="Genomic_DNA"/>
</dbReference>
<dbReference type="InterPro" id="IPR036116">
    <property type="entry name" value="FN3_sf"/>
</dbReference>
<accession>A0ABU0TK45</accession>
<keyword evidence="4" id="KW-1185">Reference proteome</keyword>
<dbReference type="InterPro" id="IPR013783">
    <property type="entry name" value="Ig-like_fold"/>
</dbReference>
<name>A0ABU0TK45_9FLAO</name>
<dbReference type="InterPro" id="IPR013517">
    <property type="entry name" value="FG-GAP"/>
</dbReference>
<dbReference type="PANTHER" id="PTHR46580">
    <property type="entry name" value="SENSOR KINASE-RELATED"/>
    <property type="match status" value="1"/>
</dbReference>
<sequence>MKKFYIPILFVPMIFSSQTFSEVQTSIKNFYYGSNDIGDFDNDGKPDVIHNGAIDYDNDGTADATFNEIYINNNGSFSAYGNLGTEATHLGDIRFIDCNNDGLLDIVSTGLSYQDIVNYKHYRFLNNGTGFSKVEDTAGKVYGSIEVFDLNHDGKQDYAINGTQYINGTGFVNDLSLYQNTGNGFQLTQSWLEGTQNGSFKVADLNNDQLLDVVIFGYDENTAPFFKVYLNSANGLQVSQSLLPLANGKLACADFNGDGFLDFAAIGRNENDEEYLGVFMNDGTGQFTAQEIPGEGLSDSSIDAGDLNNDGYYDFIVIGNTAGYEGTVNVFLYNPALQSFTKAGNTSLYHLGGAGNIRLFDYDGDHQLDVLMTGFDWEDPDLKSFTKLYHNTSGATNAKPNAPTGLQVIKTGNTFNFTWSAASDDKTPANALQYQIKVGTTPGAQDVAKYVVTTPAWFLTLDPAIQNVYWSVRAIDASKVYSDPSAESTLSVNDSLVMTQLSVYPNPASESVFIIGEKVYDLELYSMDGKKLNVTLNHDQSVNVSGLSRGMYILKIKLKNNWVSKKLMIK</sequence>
<dbReference type="NCBIfam" id="TIGR04183">
    <property type="entry name" value="Por_Secre_tail"/>
    <property type="match status" value="1"/>
</dbReference>
<evidence type="ECO:0000256" key="1">
    <source>
        <dbReference type="ARBA" id="ARBA00022729"/>
    </source>
</evidence>